<evidence type="ECO:0000313" key="1">
    <source>
        <dbReference type="EMBL" id="SEA69510.1"/>
    </source>
</evidence>
<protein>
    <submittedName>
        <fullName evidence="1">Uncharacterized protein</fullName>
    </submittedName>
</protein>
<dbReference type="AlphaFoldDB" id="A0A1H4DAM7"/>
<proteinExistence type="predicted"/>
<organism evidence="1 2">
    <name type="scientific">Xylanibacter ruminicola</name>
    <name type="common">Prevotella ruminicola</name>
    <dbReference type="NCBI Taxonomy" id="839"/>
    <lineage>
        <taxon>Bacteria</taxon>
        <taxon>Pseudomonadati</taxon>
        <taxon>Bacteroidota</taxon>
        <taxon>Bacteroidia</taxon>
        <taxon>Bacteroidales</taxon>
        <taxon>Prevotellaceae</taxon>
        <taxon>Xylanibacter</taxon>
    </lineage>
</organism>
<dbReference type="RefSeq" id="WP_074761579.1">
    <property type="nucleotide sequence ID" value="NZ_FNRF01000004.1"/>
</dbReference>
<name>A0A1H4DAM7_XYLRU</name>
<evidence type="ECO:0000313" key="2">
    <source>
        <dbReference type="Proteomes" id="UP000182257"/>
    </source>
</evidence>
<reference evidence="1 2" key="1">
    <citation type="submission" date="2016-10" db="EMBL/GenBank/DDBJ databases">
        <authorList>
            <person name="de Groot N.N."/>
        </authorList>
    </citation>
    <scope>NUCLEOTIDE SEQUENCE [LARGE SCALE GENOMIC DNA]</scope>
    <source>
        <strain evidence="1 2">D31d</strain>
    </source>
</reference>
<dbReference type="EMBL" id="FNRF01000004">
    <property type="protein sequence ID" value="SEA69510.1"/>
    <property type="molecule type" value="Genomic_DNA"/>
</dbReference>
<sequence length="163" mass="19105">MWEEVYYKSLDKSAEGKGRKILPYSVICKDMNELGEFIQYLADKGFTCVDRIEGQKALLVNLELKRWCTFPKACAMSCKDGRNYKVEEFKRLYYSAREYPYTTEIIGHYREDFYNALLNIKEKGKPYLTKEQAKGIVDSYSDDSLAYDMQSHTPEELAEFNTM</sequence>
<gene>
    <name evidence="1" type="ORF">SAMN05216462_2207</name>
</gene>
<dbReference type="Proteomes" id="UP000182257">
    <property type="component" value="Unassembled WGS sequence"/>
</dbReference>
<accession>A0A1H4DAM7</accession>